<feature type="region of interest" description="Disordered" evidence="1">
    <location>
        <begin position="74"/>
        <end position="132"/>
    </location>
</feature>
<name>A0ABN9XY79_9DINO</name>
<evidence type="ECO:0000256" key="1">
    <source>
        <dbReference type="SAM" id="MobiDB-lite"/>
    </source>
</evidence>
<feature type="signal peptide" evidence="2">
    <location>
        <begin position="1"/>
        <end position="19"/>
    </location>
</feature>
<protein>
    <submittedName>
        <fullName evidence="3">Uncharacterized protein</fullName>
    </submittedName>
</protein>
<organism evidence="3 4">
    <name type="scientific">Prorocentrum cordatum</name>
    <dbReference type="NCBI Taxonomy" id="2364126"/>
    <lineage>
        <taxon>Eukaryota</taxon>
        <taxon>Sar</taxon>
        <taxon>Alveolata</taxon>
        <taxon>Dinophyceae</taxon>
        <taxon>Prorocentrales</taxon>
        <taxon>Prorocentraceae</taxon>
        <taxon>Prorocentrum</taxon>
    </lineage>
</organism>
<dbReference type="Proteomes" id="UP001189429">
    <property type="component" value="Unassembled WGS sequence"/>
</dbReference>
<proteinExistence type="predicted"/>
<feature type="compositionally biased region" description="Basic and acidic residues" evidence="1">
    <location>
        <begin position="74"/>
        <end position="113"/>
    </location>
</feature>
<comment type="caution">
    <text evidence="3">The sequence shown here is derived from an EMBL/GenBank/DDBJ whole genome shotgun (WGS) entry which is preliminary data.</text>
</comment>
<evidence type="ECO:0000313" key="4">
    <source>
        <dbReference type="Proteomes" id="UP001189429"/>
    </source>
</evidence>
<keyword evidence="4" id="KW-1185">Reference proteome</keyword>
<reference evidence="3" key="1">
    <citation type="submission" date="2023-10" db="EMBL/GenBank/DDBJ databases">
        <authorList>
            <person name="Chen Y."/>
            <person name="Shah S."/>
            <person name="Dougan E. K."/>
            <person name="Thang M."/>
            <person name="Chan C."/>
        </authorList>
    </citation>
    <scope>NUCLEOTIDE SEQUENCE [LARGE SCALE GENOMIC DNA]</scope>
</reference>
<feature type="chain" id="PRO_5045747736" evidence="2">
    <location>
        <begin position="20"/>
        <end position="132"/>
    </location>
</feature>
<accession>A0ABN9XY79</accession>
<sequence>MAYLILAAALRLMEVGISARPKFADDGIGWEAWVFKSGSDSGQKCSMTSKAGATLDAVAAKANDVMEKISAAKKDAAEAKESEAAEAKEGETAEAKEGAAEAKEGAAEAKEGVAEADEGAAEADEGALEIVT</sequence>
<dbReference type="EMBL" id="CAUYUJ010021504">
    <property type="protein sequence ID" value="CAK0905103.1"/>
    <property type="molecule type" value="Genomic_DNA"/>
</dbReference>
<gene>
    <name evidence="3" type="ORF">PCOR1329_LOCUS80909</name>
</gene>
<keyword evidence="2" id="KW-0732">Signal</keyword>
<evidence type="ECO:0000313" key="3">
    <source>
        <dbReference type="EMBL" id="CAK0905103.1"/>
    </source>
</evidence>
<evidence type="ECO:0000256" key="2">
    <source>
        <dbReference type="SAM" id="SignalP"/>
    </source>
</evidence>
<feature type="compositionally biased region" description="Acidic residues" evidence="1">
    <location>
        <begin position="114"/>
        <end position="132"/>
    </location>
</feature>